<reference evidence="1 2" key="1">
    <citation type="journal article" date="2021" name="Hortic Res">
        <title>High-quality reference genome and annotation aids understanding of berry development for evergreen blueberry (Vaccinium darrowii).</title>
        <authorList>
            <person name="Yu J."/>
            <person name="Hulse-Kemp A.M."/>
            <person name="Babiker E."/>
            <person name="Staton M."/>
        </authorList>
    </citation>
    <scope>NUCLEOTIDE SEQUENCE [LARGE SCALE GENOMIC DNA]</scope>
    <source>
        <strain evidence="2">cv. NJ 8807/NJ 8810</strain>
        <tissue evidence="1">Young leaf</tissue>
    </source>
</reference>
<dbReference type="Proteomes" id="UP000828048">
    <property type="component" value="Chromosome 6"/>
</dbReference>
<organism evidence="1 2">
    <name type="scientific">Vaccinium darrowii</name>
    <dbReference type="NCBI Taxonomy" id="229202"/>
    <lineage>
        <taxon>Eukaryota</taxon>
        <taxon>Viridiplantae</taxon>
        <taxon>Streptophyta</taxon>
        <taxon>Embryophyta</taxon>
        <taxon>Tracheophyta</taxon>
        <taxon>Spermatophyta</taxon>
        <taxon>Magnoliopsida</taxon>
        <taxon>eudicotyledons</taxon>
        <taxon>Gunneridae</taxon>
        <taxon>Pentapetalae</taxon>
        <taxon>asterids</taxon>
        <taxon>Ericales</taxon>
        <taxon>Ericaceae</taxon>
        <taxon>Vaccinioideae</taxon>
        <taxon>Vaccinieae</taxon>
        <taxon>Vaccinium</taxon>
    </lineage>
</organism>
<comment type="caution">
    <text evidence="1">The sequence shown here is derived from an EMBL/GenBank/DDBJ whole genome shotgun (WGS) entry which is preliminary data.</text>
</comment>
<gene>
    <name evidence="1" type="ORF">Vadar_024024</name>
</gene>
<name>A0ACB7XBW1_9ERIC</name>
<sequence length="72" mass="7759">MNVSVDMSISFLSTAKPEDDLEITARVLGRRGGYSGTLILMKNRATGEVIAEGRHSLLFGNVRANSDHVLLG</sequence>
<dbReference type="EMBL" id="CM037156">
    <property type="protein sequence ID" value="KAH7838247.1"/>
    <property type="molecule type" value="Genomic_DNA"/>
</dbReference>
<evidence type="ECO:0000313" key="2">
    <source>
        <dbReference type="Proteomes" id="UP000828048"/>
    </source>
</evidence>
<protein>
    <submittedName>
        <fullName evidence="1">Uncharacterized protein</fullName>
    </submittedName>
</protein>
<evidence type="ECO:0000313" key="1">
    <source>
        <dbReference type="EMBL" id="KAH7838247.1"/>
    </source>
</evidence>
<keyword evidence="2" id="KW-1185">Reference proteome</keyword>
<accession>A0ACB7XBW1</accession>
<proteinExistence type="predicted"/>